<proteinExistence type="predicted"/>
<evidence type="ECO:0000313" key="3">
    <source>
        <dbReference type="EMBL" id="GAA1739064.1"/>
    </source>
</evidence>
<evidence type="ECO:0000313" key="4">
    <source>
        <dbReference type="Proteomes" id="UP001501138"/>
    </source>
</evidence>
<keyword evidence="2" id="KW-0472">Membrane</keyword>
<keyword evidence="4" id="KW-1185">Reference proteome</keyword>
<gene>
    <name evidence="3" type="ORF">GCM10009809_38050</name>
</gene>
<feature type="region of interest" description="Disordered" evidence="1">
    <location>
        <begin position="315"/>
        <end position="346"/>
    </location>
</feature>
<reference evidence="3 4" key="1">
    <citation type="journal article" date="2019" name="Int. J. Syst. Evol. Microbiol.">
        <title>The Global Catalogue of Microorganisms (GCM) 10K type strain sequencing project: providing services to taxonomists for standard genome sequencing and annotation.</title>
        <authorList>
            <consortium name="The Broad Institute Genomics Platform"/>
            <consortium name="The Broad Institute Genome Sequencing Center for Infectious Disease"/>
            <person name="Wu L."/>
            <person name="Ma J."/>
        </authorList>
    </citation>
    <scope>NUCLEOTIDE SEQUENCE [LARGE SCALE GENOMIC DNA]</scope>
    <source>
        <strain evidence="3 4">JCM 15589</strain>
    </source>
</reference>
<keyword evidence="2" id="KW-1133">Transmembrane helix</keyword>
<comment type="caution">
    <text evidence="3">The sequence shown here is derived from an EMBL/GenBank/DDBJ whole genome shotgun (WGS) entry which is preliminary data.</text>
</comment>
<evidence type="ECO:0000256" key="2">
    <source>
        <dbReference type="SAM" id="Phobius"/>
    </source>
</evidence>
<accession>A0ABN2JU46</accession>
<name>A0ABN2JU46_9MICO</name>
<evidence type="ECO:0000256" key="1">
    <source>
        <dbReference type="SAM" id="MobiDB-lite"/>
    </source>
</evidence>
<organism evidence="3 4">
    <name type="scientific">Isoptericola hypogeus</name>
    <dbReference type="NCBI Taxonomy" id="300179"/>
    <lineage>
        <taxon>Bacteria</taxon>
        <taxon>Bacillati</taxon>
        <taxon>Actinomycetota</taxon>
        <taxon>Actinomycetes</taxon>
        <taxon>Micrococcales</taxon>
        <taxon>Promicromonosporaceae</taxon>
        <taxon>Isoptericola</taxon>
    </lineage>
</organism>
<sequence length="346" mass="35321">MSAGLLGLLDDVAAIAKLAAASLDDVGAAAAKATAKAAGVVVDDTAVTPQYVHGVAADREIPIIKKIAWGSIRNKVLFILPAALILSQWAPWLLTPILMLGGTYLAFEGAEKIWGRLRGHSGHDAPAAAVGPEAEKTLVAGAIRTDLILSAEIMVIALNEVASEPFFSRLAILLVVALAITVIVYGVVAVIVKMDDVGLSLAGRPSAASQRLGRSLVSGMPKVLAVISVVGTVAMLWVGGHILLTGVDELGWHAPYDVVHHLEEAVAHAVPGIGGFLAWLVNTLCSAVVGVVVGAIVVAVMHVLPFGKKHAAGHDAAGHDAAGHAAAGHNSEAAAPADERPPHAGP</sequence>
<feature type="transmembrane region" description="Helical" evidence="2">
    <location>
        <begin position="223"/>
        <end position="244"/>
    </location>
</feature>
<feature type="transmembrane region" description="Helical" evidence="2">
    <location>
        <begin position="170"/>
        <end position="192"/>
    </location>
</feature>
<dbReference type="RefSeq" id="WP_344250413.1">
    <property type="nucleotide sequence ID" value="NZ_BAAAPM010000009.1"/>
</dbReference>
<feature type="compositionally biased region" description="Low complexity" evidence="1">
    <location>
        <begin position="323"/>
        <end position="336"/>
    </location>
</feature>
<dbReference type="PIRSF" id="PIRSF016660">
    <property type="entry name" value="YedI"/>
    <property type="match status" value="1"/>
</dbReference>
<keyword evidence="2" id="KW-0812">Transmembrane</keyword>
<dbReference type="Proteomes" id="UP001501138">
    <property type="component" value="Unassembled WGS sequence"/>
</dbReference>
<feature type="transmembrane region" description="Helical" evidence="2">
    <location>
        <begin position="76"/>
        <end position="94"/>
    </location>
</feature>
<dbReference type="PANTHER" id="PTHR30503:SF3">
    <property type="entry name" value="INNER MEMBRANE PROTEIN YEDI"/>
    <property type="match status" value="1"/>
</dbReference>
<feature type="transmembrane region" description="Helical" evidence="2">
    <location>
        <begin position="276"/>
        <end position="300"/>
    </location>
</feature>
<dbReference type="Pfam" id="PF05661">
    <property type="entry name" value="DUF808"/>
    <property type="match status" value="1"/>
</dbReference>
<dbReference type="InterPro" id="IPR008526">
    <property type="entry name" value="YedI"/>
</dbReference>
<protein>
    <submittedName>
        <fullName evidence="3">DUF808 domain-containing protein</fullName>
    </submittedName>
</protein>
<feature type="compositionally biased region" description="Basic and acidic residues" evidence="1">
    <location>
        <begin position="337"/>
        <end position="346"/>
    </location>
</feature>
<dbReference type="PANTHER" id="PTHR30503">
    <property type="entry name" value="INNER MEMBRANE PROTEIN YEDI"/>
    <property type="match status" value="1"/>
</dbReference>
<dbReference type="EMBL" id="BAAAPM010000009">
    <property type="protein sequence ID" value="GAA1739064.1"/>
    <property type="molecule type" value="Genomic_DNA"/>
</dbReference>